<dbReference type="PIRSF" id="PIRSF005384">
    <property type="entry name" value="RpiB_LacA_B"/>
    <property type="match status" value="1"/>
</dbReference>
<reference evidence="3" key="2">
    <citation type="journal article" date="2021" name="Microbiome">
        <title>Successional dynamics and alternative stable states in a saline activated sludge microbial community over 9 years.</title>
        <authorList>
            <person name="Wang Y."/>
            <person name="Ye J."/>
            <person name="Ju F."/>
            <person name="Liu L."/>
            <person name="Boyd J.A."/>
            <person name="Deng Y."/>
            <person name="Parks D.H."/>
            <person name="Jiang X."/>
            <person name="Yin X."/>
            <person name="Woodcroft B.J."/>
            <person name="Tyson G.W."/>
            <person name="Hugenholtz P."/>
            <person name="Polz M.F."/>
            <person name="Zhang T."/>
        </authorList>
    </citation>
    <scope>NUCLEOTIDE SEQUENCE</scope>
    <source>
        <strain evidence="3">HKST-UBA11</strain>
    </source>
</reference>
<proteinExistence type="inferred from homology"/>
<dbReference type="PANTHER" id="PTHR30345">
    <property type="entry name" value="RIBOSE-5-PHOSPHATE ISOMERASE B"/>
    <property type="match status" value="1"/>
</dbReference>
<dbReference type="InterPro" id="IPR003500">
    <property type="entry name" value="RpiB_LacA_LacB"/>
</dbReference>
<organism evidence="3 4">
    <name type="scientific">Candidatus Dojkabacteria bacterium</name>
    <dbReference type="NCBI Taxonomy" id="2099670"/>
    <lineage>
        <taxon>Bacteria</taxon>
        <taxon>Candidatus Dojkabacteria</taxon>
    </lineage>
</organism>
<dbReference type="Gene3D" id="3.40.1400.10">
    <property type="entry name" value="Sugar-phosphate isomerase, RpiB/LacA/LacB"/>
    <property type="match status" value="1"/>
</dbReference>
<evidence type="ECO:0000256" key="2">
    <source>
        <dbReference type="PIRSR" id="PIRSR005384-1"/>
    </source>
</evidence>
<evidence type="ECO:0000313" key="4">
    <source>
        <dbReference type="Proteomes" id="UP000754563"/>
    </source>
</evidence>
<dbReference type="PANTHER" id="PTHR30345:SF0">
    <property type="entry name" value="DNA DAMAGE-REPAIR_TOLERATION PROTEIN DRT102"/>
    <property type="match status" value="1"/>
</dbReference>
<evidence type="ECO:0000256" key="1">
    <source>
        <dbReference type="ARBA" id="ARBA00008754"/>
    </source>
</evidence>
<dbReference type="GO" id="GO:0009052">
    <property type="term" value="P:pentose-phosphate shunt, non-oxidative branch"/>
    <property type="evidence" value="ECO:0007669"/>
    <property type="project" value="TreeGrafter"/>
</dbReference>
<reference evidence="3" key="1">
    <citation type="submission" date="2020-04" db="EMBL/GenBank/DDBJ databases">
        <authorList>
            <person name="Zhang T."/>
        </authorList>
    </citation>
    <scope>NUCLEOTIDE SEQUENCE</scope>
    <source>
        <strain evidence="3">HKST-UBA11</strain>
    </source>
</reference>
<sequence>MTIYIGADHRGYAKKYELIQFLQSQGYTVVDKGAHELDTDDDYPDFAFSVAEAVMQDNESKGIIICGSSLGVTVAANKVKGIIATNPRSVDEAIEDRKHHGSNVLTLSSDLEDLDTMKEIIQSWMKTPFDGGRHQRRIEKINAYENSH</sequence>
<evidence type="ECO:0000313" key="3">
    <source>
        <dbReference type="EMBL" id="MCA9385288.1"/>
    </source>
</evidence>
<dbReference type="InterPro" id="IPR036569">
    <property type="entry name" value="RpiB_LacA_LacB_sf"/>
</dbReference>
<name>A0A955RKE4_9BACT</name>
<comment type="caution">
    <text evidence="3">The sequence shown here is derived from an EMBL/GenBank/DDBJ whole genome shotgun (WGS) entry which is preliminary data.</text>
</comment>
<comment type="similarity">
    <text evidence="1">Belongs to the LacAB/RpiB family.</text>
</comment>
<feature type="active site" description="Proton acceptor" evidence="2">
    <location>
        <position position="66"/>
    </location>
</feature>
<protein>
    <submittedName>
        <fullName evidence="3">RpiB/LacA/LacB family sugar-phosphate isomerase</fullName>
    </submittedName>
</protein>
<keyword evidence="3" id="KW-0413">Isomerase</keyword>
<accession>A0A955RKE4</accession>
<dbReference type="NCBIfam" id="TIGR00689">
    <property type="entry name" value="rpiB_lacA_lacB"/>
    <property type="match status" value="1"/>
</dbReference>
<dbReference type="Proteomes" id="UP000754563">
    <property type="component" value="Unassembled WGS sequence"/>
</dbReference>
<dbReference type="Pfam" id="PF02502">
    <property type="entry name" value="LacAB_rpiB"/>
    <property type="match status" value="1"/>
</dbReference>
<dbReference type="EMBL" id="JAGQLH010000011">
    <property type="protein sequence ID" value="MCA9385288.1"/>
    <property type="molecule type" value="Genomic_DNA"/>
</dbReference>
<dbReference type="NCBIfam" id="NF004051">
    <property type="entry name" value="PRK05571.1"/>
    <property type="match status" value="1"/>
</dbReference>
<feature type="active site" description="Proton donor" evidence="2">
    <location>
        <position position="99"/>
    </location>
</feature>
<dbReference type="AlphaFoldDB" id="A0A955RKE4"/>
<dbReference type="GO" id="GO:0004751">
    <property type="term" value="F:ribose-5-phosphate isomerase activity"/>
    <property type="evidence" value="ECO:0007669"/>
    <property type="project" value="TreeGrafter"/>
</dbReference>
<dbReference type="SUPFAM" id="SSF89623">
    <property type="entry name" value="Ribose/Galactose isomerase RpiB/AlsB"/>
    <property type="match status" value="1"/>
</dbReference>
<gene>
    <name evidence="3" type="ORF">KC717_01430</name>
</gene>
<dbReference type="GO" id="GO:0019316">
    <property type="term" value="P:D-allose catabolic process"/>
    <property type="evidence" value="ECO:0007669"/>
    <property type="project" value="TreeGrafter"/>
</dbReference>